<comment type="caution">
    <text evidence="2">The sequence shown here is derived from an EMBL/GenBank/DDBJ whole genome shotgun (WGS) entry which is preliminary data.</text>
</comment>
<dbReference type="Proteomes" id="UP001597400">
    <property type="component" value="Unassembled WGS sequence"/>
</dbReference>
<feature type="region of interest" description="Disordered" evidence="1">
    <location>
        <begin position="97"/>
        <end position="123"/>
    </location>
</feature>
<name>A0ABW4TVW5_9SPHN</name>
<dbReference type="RefSeq" id="WP_380928884.1">
    <property type="nucleotide sequence ID" value="NZ_JBHUGS010000002.1"/>
</dbReference>
<proteinExistence type="predicted"/>
<evidence type="ECO:0008006" key="4">
    <source>
        <dbReference type="Google" id="ProtNLM"/>
    </source>
</evidence>
<dbReference type="EMBL" id="JBHUGS010000002">
    <property type="protein sequence ID" value="MFD1950683.1"/>
    <property type="molecule type" value="Genomic_DNA"/>
</dbReference>
<accession>A0ABW4TVW5</accession>
<organism evidence="2 3">
    <name type="scientific">Sphingomonas arantia</name>
    <dbReference type="NCBI Taxonomy" id="1460676"/>
    <lineage>
        <taxon>Bacteria</taxon>
        <taxon>Pseudomonadati</taxon>
        <taxon>Pseudomonadota</taxon>
        <taxon>Alphaproteobacteria</taxon>
        <taxon>Sphingomonadales</taxon>
        <taxon>Sphingomonadaceae</taxon>
        <taxon>Sphingomonas</taxon>
    </lineage>
</organism>
<evidence type="ECO:0000313" key="2">
    <source>
        <dbReference type="EMBL" id="MFD1950683.1"/>
    </source>
</evidence>
<evidence type="ECO:0000313" key="3">
    <source>
        <dbReference type="Proteomes" id="UP001597400"/>
    </source>
</evidence>
<evidence type="ECO:0000256" key="1">
    <source>
        <dbReference type="SAM" id="MobiDB-lite"/>
    </source>
</evidence>
<keyword evidence="3" id="KW-1185">Reference proteome</keyword>
<reference evidence="3" key="1">
    <citation type="journal article" date="2019" name="Int. J. Syst. Evol. Microbiol.">
        <title>The Global Catalogue of Microorganisms (GCM) 10K type strain sequencing project: providing services to taxonomists for standard genome sequencing and annotation.</title>
        <authorList>
            <consortium name="The Broad Institute Genomics Platform"/>
            <consortium name="The Broad Institute Genome Sequencing Center for Infectious Disease"/>
            <person name="Wu L."/>
            <person name="Ma J."/>
        </authorList>
    </citation>
    <scope>NUCLEOTIDE SEQUENCE [LARGE SCALE GENOMIC DNA]</scope>
    <source>
        <strain evidence="3">CGMCC 1.12702</strain>
    </source>
</reference>
<sequence>MTTATKNEVGFAANGLPWTLVYDFNALCSIEEALGETLGRLTDLSSPTRARTVFRVGLEHHHGVMTDAEAGAIIQDIGVEKAGELIGYAFQLAFPDPAETEDGGSAKPAPRRRVKKAETSPAR</sequence>
<protein>
    <recommendedName>
        <fullName evidence="4">Gene transfer agent family protein</fullName>
    </recommendedName>
</protein>
<gene>
    <name evidence="2" type="ORF">ACFSGX_07875</name>
</gene>